<keyword evidence="5" id="KW-0007">Acetylation</keyword>
<dbReference type="AlphaFoldDB" id="A0AAD5UN08"/>
<evidence type="ECO:0000313" key="10">
    <source>
        <dbReference type="Proteomes" id="UP001210925"/>
    </source>
</evidence>
<keyword evidence="4" id="KW-0276">Fatty acid metabolism</keyword>
<dbReference type="InterPro" id="IPR001753">
    <property type="entry name" value="Enoyl-CoA_hydra/iso"/>
</dbReference>
<name>A0AAD5UN08_9FUNG</name>
<evidence type="ECO:0000256" key="4">
    <source>
        <dbReference type="ARBA" id="ARBA00022832"/>
    </source>
</evidence>
<dbReference type="InterPro" id="IPR029045">
    <property type="entry name" value="ClpP/crotonase-like_dom_sf"/>
</dbReference>
<evidence type="ECO:0000256" key="7">
    <source>
        <dbReference type="ARBA" id="ARBA00023140"/>
    </source>
</evidence>
<evidence type="ECO:0000256" key="5">
    <source>
        <dbReference type="ARBA" id="ARBA00022990"/>
    </source>
</evidence>
<dbReference type="SUPFAM" id="SSF52096">
    <property type="entry name" value="ClpP/crotonase"/>
    <property type="match status" value="1"/>
</dbReference>
<dbReference type="FunFam" id="3.90.226.10:FF:000024">
    <property type="entry name" value="Delta3,5-delta2,4-dienoyl-CoA isomerase"/>
    <property type="match status" value="1"/>
</dbReference>
<keyword evidence="6" id="KW-0443">Lipid metabolism</keyword>
<evidence type="ECO:0000256" key="8">
    <source>
        <dbReference type="ARBA" id="ARBA00023235"/>
    </source>
</evidence>
<dbReference type="Pfam" id="PF00378">
    <property type="entry name" value="ECH_1"/>
    <property type="match status" value="1"/>
</dbReference>
<dbReference type="InterPro" id="IPR014748">
    <property type="entry name" value="Enoyl-CoA_hydra_C"/>
</dbReference>
<evidence type="ECO:0000256" key="1">
    <source>
        <dbReference type="ARBA" id="ARBA00004275"/>
    </source>
</evidence>
<evidence type="ECO:0000256" key="6">
    <source>
        <dbReference type="ARBA" id="ARBA00023098"/>
    </source>
</evidence>
<evidence type="ECO:0000256" key="2">
    <source>
        <dbReference type="ARBA" id="ARBA00005005"/>
    </source>
</evidence>
<reference evidence="9" key="1">
    <citation type="submission" date="2020-05" db="EMBL/GenBank/DDBJ databases">
        <title>Phylogenomic resolution of chytrid fungi.</title>
        <authorList>
            <person name="Stajich J.E."/>
            <person name="Amses K."/>
            <person name="Simmons R."/>
            <person name="Seto K."/>
            <person name="Myers J."/>
            <person name="Bonds A."/>
            <person name="Quandt C.A."/>
            <person name="Barry K."/>
            <person name="Liu P."/>
            <person name="Grigoriev I."/>
            <person name="Longcore J.E."/>
            <person name="James T.Y."/>
        </authorList>
    </citation>
    <scope>NUCLEOTIDE SEQUENCE</scope>
    <source>
        <strain evidence="9">PLAUS21</strain>
    </source>
</reference>
<dbReference type="GO" id="GO:0006631">
    <property type="term" value="P:fatty acid metabolic process"/>
    <property type="evidence" value="ECO:0007669"/>
    <property type="project" value="UniProtKB-KW"/>
</dbReference>
<dbReference type="Gene3D" id="1.10.12.10">
    <property type="entry name" value="Lyase 2-enoyl-coa Hydratase, Chain A, domain 2"/>
    <property type="match status" value="1"/>
</dbReference>
<dbReference type="GO" id="GO:0051750">
    <property type="term" value="F:delta(3,5)-delta(2,4)-dienoyl-CoA isomerase activity"/>
    <property type="evidence" value="ECO:0007669"/>
    <property type="project" value="TreeGrafter"/>
</dbReference>
<keyword evidence="10" id="KW-1185">Reference proteome</keyword>
<dbReference type="GO" id="GO:0005777">
    <property type="term" value="C:peroxisome"/>
    <property type="evidence" value="ECO:0007669"/>
    <property type="project" value="UniProtKB-SubCell"/>
</dbReference>
<keyword evidence="8" id="KW-0413">Isomerase</keyword>
<evidence type="ECO:0000313" key="9">
    <source>
        <dbReference type="EMBL" id="KAJ3260437.1"/>
    </source>
</evidence>
<protein>
    <submittedName>
        <fullName evidence="9">Enoyl CoA hydratase</fullName>
    </submittedName>
</protein>
<comment type="caution">
    <text evidence="9">The sequence shown here is derived from an EMBL/GenBank/DDBJ whole genome shotgun (WGS) entry which is preliminary data.</text>
</comment>
<keyword evidence="7" id="KW-0576">Peroxisome</keyword>
<organism evidence="9 10">
    <name type="scientific">Boothiomyces macroporosus</name>
    <dbReference type="NCBI Taxonomy" id="261099"/>
    <lineage>
        <taxon>Eukaryota</taxon>
        <taxon>Fungi</taxon>
        <taxon>Fungi incertae sedis</taxon>
        <taxon>Chytridiomycota</taxon>
        <taxon>Chytridiomycota incertae sedis</taxon>
        <taxon>Chytridiomycetes</taxon>
        <taxon>Rhizophydiales</taxon>
        <taxon>Terramycetaceae</taxon>
        <taxon>Boothiomyces</taxon>
    </lineage>
</organism>
<accession>A0AAD5UN08</accession>
<dbReference type="EMBL" id="JADGKB010000011">
    <property type="protein sequence ID" value="KAJ3260437.1"/>
    <property type="molecule type" value="Genomic_DNA"/>
</dbReference>
<dbReference type="Gene3D" id="3.90.226.10">
    <property type="entry name" value="2-enoyl-CoA Hydratase, Chain A, domain 1"/>
    <property type="match status" value="1"/>
</dbReference>
<comment type="subcellular location">
    <subcellularLocation>
        <location evidence="1">Peroxisome</location>
    </subcellularLocation>
</comment>
<proteinExistence type="inferred from homology"/>
<dbReference type="FunFam" id="1.10.12.10:FF:000004">
    <property type="entry name" value="Delta3,5-delta2,4-dienoyl-CoA isomerase"/>
    <property type="match status" value="1"/>
</dbReference>
<sequence>MSFELKTIKVELKNYVAVVYLNRPKLNAMNMQFFKDLLSCFTRLKEDSSVRSILLVSAFKHFTAGLDLKEAVSFPGTTDLDPARAAFQFMTDLGLMQDSITAIEACKKPVIVGVNGLCIGGGIDLITACDIRLCSADAKFTVKEVDVGLAADLGTLQRLPKVVGNHSWINDICFTGRFFDAKEALNFGLVSRVYEDPKQLFEEGFKLAVEIGDKPPIATRSIKEVLLHSRDHSVDDGLKYVSVWNSVMLNSPDTITAATAALSKSKGTYSKL</sequence>
<dbReference type="InterPro" id="IPR045002">
    <property type="entry name" value="Ech1-like"/>
</dbReference>
<comment type="similarity">
    <text evidence="3">Belongs to the enoyl-CoA hydratase/isomerase family.</text>
</comment>
<dbReference type="PANTHER" id="PTHR43149:SF1">
    <property type="entry name" value="DELTA(3,5)-DELTA(2,4)-DIENOYL-COA ISOMERASE, MITOCHONDRIAL"/>
    <property type="match status" value="1"/>
</dbReference>
<dbReference type="CDD" id="cd06558">
    <property type="entry name" value="crotonase-like"/>
    <property type="match status" value="1"/>
</dbReference>
<evidence type="ECO:0000256" key="3">
    <source>
        <dbReference type="ARBA" id="ARBA00005254"/>
    </source>
</evidence>
<gene>
    <name evidence="9" type="primary">ECH1</name>
    <name evidence="9" type="ORF">HK103_000579</name>
</gene>
<dbReference type="GO" id="GO:0005739">
    <property type="term" value="C:mitochondrion"/>
    <property type="evidence" value="ECO:0007669"/>
    <property type="project" value="TreeGrafter"/>
</dbReference>
<comment type="pathway">
    <text evidence="2">Lipid metabolism; fatty acid beta-oxidation.</text>
</comment>
<dbReference type="PANTHER" id="PTHR43149">
    <property type="entry name" value="ENOYL-COA HYDRATASE"/>
    <property type="match status" value="1"/>
</dbReference>
<dbReference type="Proteomes" id="UP001210925">
    <property type="component" value="Unassembled WGS sequence"/>
</dbReference>